<dbReference type="VEuPathDB" id="FungiDB:JI435_406040"/>
<dbReference type="Proteomes" id="UP000663193">
    <property type="component" value="Chromosome 4"/>
</dbReference>
<accession>A0A7U2EWT5</accession>
<organism evidence="1 2">
    <name type="scientific">Phaeosphaeria nodorum (strain SN15 / ATCC MYA-4574 / FGSC 10173)</name>
    <name type="common">Glume blotch fungus</name>
    <name type="synonym">Parastagonospora nodorum</name>
    <dbReference type="NCBI Taxonomy" id="321614"/>
    <lineage>
        <taxon>Eukaryota</taxon>
        <taxon>Fungi</taxon>
        <taxon>Dikarya</taxon>
        <taxon>Ascomycota</taxon>
        <taxon>Pezizomycotina</taxon>
        <taxon>Dothideomycetes</taxon>
        <taxon>Pleosporomycetidae</taxon>
        <taxon>Pleosporales</taxon>
        <taxon>Pleosporineae</taxon>
        <taxon>Phaeosphaeriaceae</taxon>
        <taxon>Parastagonospora</taxon>
    </lineage>
</organism>
<evidence type="ECO:0000313" key="1">
    <source>
        <dbReference type="EMBL" id="QRC94571.1"/>
    </source>
</evidence>
<name>A0A7U2EWT5_PHANO</name>
<sequence>METGFLKMVGDGDDVLVEHPRTRNCYIVVTEVSRKDSRDIVRYDIRTRASNAAPRP</sequence>
<dbReference type="AlphaFoldDB" id="A0A7U2EWT5"/>
<dbReference type="EMBL" id="CP069026">
    <property type="protein sequence ID" value="QRC94571.1"/>
    <property type="molecule type" value="Genomic_DNA"/>
</dbReference>
<reference evidence="2" key="1">
    <citation type="journal article" date="2021" name="BMC Genomics">
        <title>Chromosome-level genome assembly and manually-curated proteome of model necrotroph Parastagonospora nodorum Sn15 reveals a genome-wide trove of candidate effector homologs, and redundancy of virulence-related functions within an accessory chromosome.</title>
        <authorList>
            <person name="Bertazzoni S."/>
            <person name="Jones D.A.B."/>
            <person name="Phan H.T."/>
            <person name="Tan K.-C."/>
            <person name="Hane J.K."/>
        </authorList>
    </citation>
    <scope>NUCLEOTIDE SEQUENCE [LARGE SCALE GENOMIC DNA]</scope>
    <source>
        <strain evidence="2">SN15 / ATCC MYA-4574 / FGSC 10173)</strain>
    </source>
</reference>
<gene>
    <name evidence="1" type="ORF">JI435_406040</name>
</gene>
<keyword evidence="2" id="KW-1185">Reference proteome</keyword>
<evidence type="ECO:0000313" key="2">
    <source>
        <dbReference type="Proteomes" id="UP000663193"/>
    </source>
</evidence>
<protein>
    <submittedName>
        <fullName evidence="1">Uncharacterized protein</fullName>
    </submittedName>
</protein>
<proteinExistence type="predicted"/>